<feature type="transmembrane region" description="Helical" evidence="1">
    <location>
        <begin position="151"/>
        <end position="176"/>
    </location>
</feature>
<feature type="transmembrane region" description="Helical" evidence="1">
    <location>
        <begin position="84"/>
        <end position="106"/>
    </location>
</feature>
<keyword evidence="1" id="KW-0472">Membrane</keyword>
<reference evidence="2 3" key="1">
    <citation type="submission" date="2019-03" db="EMBL/GenBank/DDBJ databases">
        <title>Genomic Encyclopedia of Type Strains, Phase IV (KMG-IV): sequencing the most valuable type-strain genomes for metagenomic binning, comparative biology and taxonomic classification.</title>
        <authorList>
            <person name="Goeker M."/>
        </authorList>
    </citation>
    <scope>NUCLEOTIDE SEQUENCE [LARGE SCALE GENOMIC DNA]</scope>
    <source>
        <strain evidence="2 3">DSM 21667</strain>
    </source>
</reference>
<dbReference type="Proteomes" id="UP000295293">
    <property type="component" value="Unassembled WGS sequence"/>
</dbReference>
<sequence length="182" mass="19260">MPEFLLILRDIVLLRRGPQELPHSPRLLLTVTVATIVFSGLANALLGDAADMAMLRTAVGVGLSLGVLHLVLMTKQLQARFVQTALASVLVAAVAAVLLLPVLAMSGPLPTPETKPETVTGVQLLTMLVISAIGLWKFVVDAHILRHALEVRFVLALLIAFAMEFAVAVMLVALFGKSVAGA</sequence>
<accession>A0A4R6YQS4</accession>
<keyword evidence="1" id="KW-1133">Transmembrane helix</keyword>
<feature type="transmembrane region" description="Helical" evidence="1">
    <location>
        <begin position="53"/>
        <end position="72"/>
    </location>
</feature>
<feature type="transmembrane region" description="Helical" evidence="1">
    <location>
        <begin position="27"/>
        <end position="47"/>
    </location>
</feature>
<gene>
    <name evidence="2" type="ORF">DFR29_11314</name>
</gene>
<comment type="caution">
    <text evidence="2">The sequence shown here is derived from an EMBL/GenBank/DDBJ whole genome shotgun (WGS) entry which is preliminary data.</text>
</comment>
<evidence type="ECO:0000256" key="1">
    <source>
        <dbReference type="SAM" id="Phobius"/>
    </source>
</evidence>
<feature type="transmembrane region" description="Helical" evidence="1">
    <location>
        <begin position="118"/>
        <end position="139"/>
    </location>
</feature>
<dbReference type="OrthoDB" id="142082at135614"/>
<evidence type="ECO:0000313" key="3">
    <source>
        <dbReference type="Proteomes" id="UP000295293"/>
    </source>
</evidence>
<protein>
    <submittedName>
        <fullName evidence="2">Uncharacterized protein</fullName>
    </submittedName>
</protein>
<dbReference type="AlphaFoldDB" id="A0A4R6YQS4"/>
<organism evidence="2 3">
    <name type="scientific">Tahibacter aquaticus</name>
    <dbReference type="NCBI Taxonomy" id="520092"/>
    <lineage>
        <taxon>Bacteria</taxon>
        <taxon>Pseudomonadati</taxon>
        <taxon>Pseudomonadota</taxon>
        <taxon>Gammaproteobacteria</taxon>
        <taxon>Lysobacterales</taxon>
        <taxon>Rhodanobacteraceae</taxon>
        <taxon>Tahibacter</taxon>
    </lineage>
</organism>
<dbReference type="RefSeq" id="WP_133820271.1">
    <property type="nucleotide sequence ID" value="NZ_SNZH01000013.1"/>
</dbReference>
<proteinExistence type="predicted"/>
<keyword evidence="3" id="KW-1185">Reference proteome</keyword>
<name>A0A4R6YQS4_9GAMM</name>
<evidence type="ECO:0000313" key="2">
    <source>
        <dbReference type="EMBL" id="TDR40315.1"/>
    </source>
</evidence>
<dbReference type="EMBL" id="SNZH01000013">
    <property type="protein sequence ID" value="TDR40315.1"/>
    <property type="molecule type" value="Genomic_DNA"/>
</dbReference>
<keyword evidence="1" id="KW-0812">Transmembrane</keyword>